<evidence type="ECO:0000313" key="2">
    <source>
        <dbReference type="EMBL" id="OBS81894.1"/>
    </source>
</evidence>
<feature type="compositionally biased region" description="Basic and acidic residues" evidence="1">
    <location>
        <begin position="14"/>
        <end position="30"/>
    </location>
</feature>
<dbReference type="EMBL" id="LZPO01008741">
    <property type="protein sequence ID" value="OBS81894.1"/>
    <property type="molecule type" value="Genomic_DNA"/>
</dbReference>
<dbReference type="AlphaFoldDB" id="A0A1A6HUJ2"/>
<protein>
    <submittedName>
        <fullName evidence="2">Uncharacterized protein</fullName>
    </submittedName>
</protein>
<sequence length="62" mass="7144">QPWQQIRKWCNHSSQEEDQFRRGSKGEKSTKRSPTRLSANPASVEVDTKPEKALSEDKSSDR</sequence>
<feature type="non-terminal residue" evidence="2">
    <location>
        <position position="1"/>
    </location>
</feature>
<reference evidence="2 3" key="1">
    <citation type="submission" date="2016-06" db="EMBL/GenBank/DDBJ databases">
        <title>The Draft Genome Sequence and Annotation of the Desert Woodrat Neotoma lepida.</title>
        <authorList>
            <person name="Campbell M."/>
            <person name="Oakeson K.F."/>
            <person name="Yandell M."/>
            <person name="Halpert J.R."/>
            <person name="Dearing D."/>
        </authorList>
    </citation>
    <scope>NUCLEOTIDE SEQUENCE [LARGE SCALE GENOMIC DNA]</scope>
    <source>
        <strain evidence="2">417</strain>
        <tissue evidence="2">Liver</tissue>
    </source>
</reference>
<proteinExistence type="predicted"/>
<accession>A0A1A6HUJ2</accession>
<feature type="compositionally biased region" description="Basic and acidic residues" evidence="1">
    <location>
        <begin position="46"/>
        <end position="62"/>
    </location>
</feature>
<comment type="caution">
    <text evidence="2">The sequence shown here is derived from an EMBL/GenBank/DDBJ whole genome shotgun (WGS) entry which is preliminary data.</text>
</comment>
<evidence type="ECO:0000313" key="3">
    <source>
        <dbReference type="Proteomes" id="UP000092124"/>
    </source>
</evidence>
<feature type="non-terminal residue" evidence="2">
    <location>
        <position position="62"/>
    </location>
</feature>
<feature type="region of interest" description="Disordered" evidence="1">
    <location>
        <begin position="1"/>
        <end position="62"/>
    </location>
</feature>
<name>A0A1A6HUJ2_NEOLE</name>
<dbReference type="Proteomes" id="UP000092124">
    <property type="component" value="Unassembled WGS sequence"/>
</dbReference>
<organism evidence="2 3">
    <name type="scientific">Neotoma lepida</name>
    <name type="common">Desert woodrat</name>
    <dbReference type="NCBI Taxonomy" id="56216"/>
    <lineage>
        <taxon>Eukaryota</taxon>
        <taxon>Metazoa</taxon>
        <taxon>Chordata</taxon>
        <taxon>Craniata</taxon>
        <taxon>Vertebrata</taxon>
        <taxon>Euteleostomi</taxon>
        <taxon>Mammalia</taxon>
        <taxon>Eutheria</taxon>
        <taxon>Euarchontoglires</taxon>
        <taxon>Glires</taxon>
        <taxon>Rodentia</taxon>
        <taxon>Myomorpha</taxon>
        <taxon>Muroidea</taxon>
        <taxon>Cricetidae</taxon>
        <taxon>Neotominae</taxon>
        <taxon>Neotoma</taxon>
    </lineage>
</organism>
<evidence type="ECO:0000256" key="1">
    <source>
        <dbReference type="SAM" id="MobiDB-lite"/>
    </source>
</evidence>
<gene>
    <name evidence="2" type="ORF">A6R68_24116</name>
</gene>
<keyword evidence="3" id="KW-1185">Reference proteome</keyword>